<feature type="compositionally biased region" description="Acidic residues" evidence="1">
    <location>
        <begin position="47"/>
        <end position="56"/>
    </location>
</feature>
<reference evidence="2 3" key="1">
    <citation type="journal article" date="2016" name="Genome Biol. Evol.">
        <title>Gene Family Evolution Reflects Adaptation to Soil Environmental Stressors in the Genome of the Collembolan Orchesella cincta.</title>
        <authorList>
            <person name="Faddeeva-Vakhrusheva A."/>
            <person name="Derks M.F."/>
            <person name="Anvar S.Y."/>
            <person name="Agamennone V."/>
            <person name="Suring W."/>
            <person name="Smit S."/>
            <person name="van Straalen N.M."/>
            <person name="Roelofs D."/>
        </authorList>
    </citation>
    <scope>NUCLEOTIDE SEQUENCE [LARGE SCALE GENOMIC DNA]</scope>
    <source>
        <tissue evidence="2">Mixed pool</tissue>
    </source>
</reference>
<proteinExistence type="predicted"/>
<feature type="non-terminal residue" evidence="2">
    <location>
        <position position="1"/>
    </location>
</feature>
<protein>
    <submittedName>
        <fullName evidence="2">Uncharacterized protein</fullName>
    </submittedName>
</protein>
<evidence type="ECO:0000313" key="2">
    <source>
        <dbReference type="EMBL" id="ODM95062.1"/>
    </source>
</evidence>
<sequence>VHDTPIDYDKKDPVISFAKRYVEEKKAKRALRAAAKEQNGGATPNYETDDDEETDCEDPKFYNNLIVSSTTLYKYRGPIVNNNLEMYEIQLNHARPRFLRSNPIAKIAIQAHKLNVENNYDINRHNNFMLADSQRQKEGNCTCSRPYCEEGWKA</sequence>
<name>A0A1D2MQ87_ORCCI</name>
<evidence type="ECO:0000256" key="1">
    <source>
        <dbReference type="SAM" id="MobiDB-lite"/>
    </source>
</evidence>
<dbReference type="OrthoDB" id="8298895at2759"/>
<organism evidence="2 3">
    <name type="scientific">Orchesella cincta</name>
    <name type="common">Springtail</name>
    <name type="synonym">Podura cincta</name>
    <dbReference type="NCBI Taxonomy" id="48709"/>
    <lineage>
        <taxon>Eukaryota</taxon>
        <taxon>Metazoa</taxon>
        <taxon>Ecdysozoa</taxon>
        <taxon>Arthropoda</taxon>
        <taxon>Hexapoda</taxon>
        <taxon>Collembola</taxon>
        <taxon>Entomobryomorpha</taxon>
        <taxon>Entomobryoidea</taxon>
        <taxon>Orchesellidae</taxon>
        <taxon>Orchesellinae</taxon>
        <taxon>Orchesella</taxon>
    </lineage>
</organism>
<comment type="caution">
    <text evidence="2">The sequence shown here is derived from an EMBL/GenBank/DDBJ whole genome shotgun (WGS) entry which is preliminary data.</text>
</comment>
<feature type="region of interest" description="Disordered" evidence="1">
    <location>
        <begin position="28"/>
        <end position="56"/>
    </location>
</feature>
<gene>
    <name evidence="2" type="ORF">Ocin01_11607</name>
</gene>
<keyword evidence="3" id="KW-1185">Reference proteome</keyword>
<evidence type="ECO:0000313" key="3">
    <source>
        <dbReference type="Proteomes" id="UP000094527"/>
    </source>
</evidence>
<dbReference type="AlphaFoldDB" id="A0A1D2MQ87"/>
<dbReference type="EMBL" id="LJIJ01000716">
    <property type="protein sequence ID" value="ODM95062.1"/>
    <property type="molecule type" value="Genomic_DNA"/>
</dbReference>
<dbReference type="Proteomes" id="UP000094527">
    <property type="component" value="Unassembled WGS sequence"/>
</dbReference>
<accession>A0A1D2MQ87</accession>